<comment type="caution">
    <text evidence="2">The sequence shown here is derived from an EMBL/GenBank/DDBJ whole genome shotgun (WGS) entry which is preliminary data.</text>
</comment>
<organism evidence="2 3">
    <name type="scientific">Sabulicella glaciei</name>
    <dbReference type="NCBI Taxonomy" id="2984948"/>
    <lineage>
        <taxon>Bacteria</taxon>
        <taxon>Pseudomonadati</taxon>
        <taxon>Pseudomonadota</taxon>
        <taxon>Alphaproteobacteria</taxon>
        <taxon>Acetobacterales</taxon>
        <taxon>Acetobacteraceae</taxon>
        <taxon>Sabulicella</taxon>
    </lineage>
</organism>
<dbReference type="RefSeq" id="WP_301587815.1">
    <property type="nucleotide sequence ID" value="NZ_JAPFQI010000001.1"/>
</dbReference>
<reference evidence="2 3" key="1">
    <citation type="submission" date="2022-10" db="EMBL/GenBank/DDBJ databases">
        <title>Roseococcus glaciei nov., sp. nov., isolated from glacier.</title>
        <authorList>
            <person name="Liu Q."/>
            <person name="Xin Y.-H."/>
        </authorList>
    </citation>
    <scope>NUCLEOTIDE SEQUENCE [LARGE SCALE GENOMIC DNA]</scope>
    <source>
        <strain evidence="2 3">MDT2-1-1</strain>
    </source>
</reference>
<accession>A0ABT3NPX0</accession>
<dbReference type="PANTHER" id="PTHR43236:SF2">
    <property type="entry name" value="BLL0069 PROTEIN"/>
    <property type="match status" value="1"/>
</dbReference>
<evidence type="ECO:0000259" key="1">
    <source>
        <dbReference type="Pfam" id="PF06114"/>
    </source>
</evidence>
<dbReference type="EMBL" id="JAPFQI010000001">
    <property type="protein sequence ID" value="MCW8084208.1"/>
    <property type="molecule type" value="Genomic_DNA"/>
</dbReference>
<dbReference type="PANTHER" id="PTHR43236">
    <property type="entry name" value="ANTITOXIN HIGA1"/>
    <property type="match status" value="1"/>
</dbReference>
<dbReference type="Proteomes" id="UP001526430">
    <property type="component" value="Unassembled WGS sequence"/>
</dbReference>
<dbReference type="Pfam" id="PF06114">
    <property type="entry name" value="Peptidase_M78"/>
    <property type="match status" value="1"/>
</dbReference>
<dbReference type="InterPro" id="IPR052345">
    <property type="entry name" value="Rad_response_metalloprotease"/>
</dbReference>
<dbReference type="InterPro" id="IPR010359">
    <property type="entry name" value="IrrE_HExxH"/>
</dbReference>
<protein>
    <submittedName>
        <fullName evidence="2">ImmA/IrrE family metallo-endopeptidase</fullName>
    </submittedName>
</protein>
<evidence type="ECO:0000313" key="2">
    <source>
        <dbReference type="EMBL" id="MCW8084208.1"/>
    </source>
</evidence>
<proteinExistence type="predicted"/>
<gene>
    <name evidence="2" type="ORF">OF850_01085</name>
</gene>
<evidence type="ECO:0000313" key="3">
    <source>
        <dbReference type="Proteomes" id="UP001526430"/>
    </source>
</evidence>
<feature type="domain" description="IrrE N-terminal-like" evidence="1">
    <location>
        <begin position="93"/>
        <end position="194"/>
    </location>
</feature>
<name>A0ABT3NPX0_9PROT</name>
<keyword evidence="3" id="KW-1185">Reference proteome</keyword>
<sequence length="206" mass="22576">MDQMSRTQDLTFAPDRPVLVKPLRASREAVEAAADALGARLGFAPGERLEEAVARLGGRIHRGGPNLWFRGQRLSFLADAPDRFEVHLLGITTPARARLDLAHELAHFVLHDLALRQENGEGLRTAAPSMVSPHDVEGQRADLEAFWFAHQILMPASAFCAAWADGADDISAEDRLHRVATRFGVPLRSAEVRAEYLGLETGRQAA</sequence>